<gene>
    <name evidence="2" type="ORF">TM7x_03295</name>
</gene>
<feature type="transmembrane region" description="Helical" evidence="1">
    <location>
        <begin position="216"/>
        <end position="240"/>
    </location>
</feature>
<keyword evidence="1" id="KW-1133">Transmembrane helix</keyword>
<dbReference type="AlphaFoldDB" id="A0A6S4GRM9"/>
<evidence type="ECO:0000313" key="2">
    <source>
        <dbReference type="EMBL" id="AJA06915.1"/>
    </source>
</evidence>
<feature type="transmembrane region" description="Helical" evidence="1">
    <location>
        <begin position="85"/>
        <end position="106"/>
    </location>
</feature>
<accession>A0A6S4GRM9</accession>
<evidence type="ECO:0008006" key="4">
    <source>
        <dbReference type="Google" id="ProtNLM"/>
    </source>
</evidence>
<dbReference type="KEGG" id="sox:TM7x_03295"/>
<sequence length="245" mass="26626">MTPVTISSLAIIFFAAIIHASFQLSVSVLTLLSGHSIGKKTAQQKIFRMSNSFVIGVLTTTLLLISSVSYFLSLLVHHVTSAEQLVAAIVSGMMFGLGIAIWAFYYRRQPGTSLWIPRGFADYLNKRTKKTKNSFESFALGLTSVIAEIIFIIAPVIAASLAIITLPNPLLQVAGVVTYIIISILPLLIIIVLVGGGHNISSLQKWRENHKRFIQFASGGSLLILAAFMFVDRVIGVISYGGSLW</sequence>
<evidence type="ECO:0000256" key="1">
    <source>
        <dbReference type="SAM" id="Phobius"/>
    </source>
</evidence>
<dbReference type="Proteomes" id="UP000030902">
    <property type="component" value="Chromosome"/>
</dbReference>
<name>A0A6S4GRM9_9BACT</name>
<dbReference type="RefSeq" id="WP_039327784.1">
    <property type="nucleotide sequence ID" value="NZ_CP007496.1"/>
</dbReference>
<organism evidence="2 3">
    <name type="scientific">Candidatus Nanosynbacter lyticus</name>
    <dbReference type="NCBI Taxonomy" id="2093824"/>
    <lineage>
        <taxon>Bacteria</taxon>
        <taxon>Candidatus Saccharimonadota</taxon>
        <taxon>Candidatus Saccharimonadia</taxon>
        <taxon>Candidatus Nanosynbacterales</taxon>
        <taxon>Candidatus Nanosynbacteraceae</taxon>
        <taxon>Candidatus Nanosynbacter</taxon>
    </lineage>
</organism>
<keyword evidence="1" id="KW-0472">Membrane</keyword>
<protein>
    <recommendedName>
        <fullName evidence="4">Cytochrome C biogenesis protein transmembrane domain-containing protein</fullName>
    </recommendedName>
</protein>
<evidence type="ECO:0000313" key="3">
    <source>
        <dbReference type="Proteomes" id="UP000030902"/>
    </source>
</evidence>
<feature type="transmembrane region" description="Helical" evidence="1">
    <location>
        <begin position="170"/>
        <end position="195"/>
    </location>
</feature>
<reference evidence="2 3" key="1">
    <citation type="journal article" date="2015" name="Proc. Natl. Acad. Sci. U.S.A.">
        <title>Cultivation of a human-associated TM7 phylotype reveals a reduced genome and epibiotic parasitic lifestyle.</title>
        <authorList>
            <person name="He X."/>
            <person name="McLean J.S."/>
            <person name="Edlund A."/>
            <person name="Yooseph S."/>
            <person name="Hall A.P."/>
            <person name="Liu S.Y."/>
            <person name="Dorrestein P.C."/>
            <person name="Esquenazi E."/>
            <person name="Hunter R.C."/>
            <person name="Cheng G."/>
            <person name="Nelson K.E."/>
            <person name="Lux R."/>
            <person name="Shi W."/>
        </authorList>
    </citation>
    <scope>NUCLEOTIDE SEQUENCE [LARGE SCALE GENOMIC DNA]</scope>
    <source>
        <strain evidence="2 3">TM7x</strain>
    </source>
</reference>
<feature type="transmembrane region" description="Helical" evidence="1">
    <location>
        <begin position="137"/>
        <end position="164"/>
    </location>
</feature>
<feature type="transmembrane region" description="Helical" evidence="1">
    <location>
        <begin position="6"/>
        <end position="32"/>
    </location>
</feature>
<feature type="transmembrane region" description="Helical" evidence="1">
    <location>
        <begin position="53"/>
        <end position="73"/>
    </location>
</feature>
<proteinExistence type="predicted"/>
<keyword evidence="1" id="KW-0812">Transmembrane</keyword>
<keyword evidence="3" id="KW-1185">Reference proteome</keyword>
<dbReference type="EMBL" id="CP007496">
    <property type="protein sequence ID" value="AJA06915.1"/>
    <property type="molecule type" value="Genomic_DNA"/>
</dbReference>